<dbReference type="PROSITE" id="PS50889">
    <property type="entry name" value="S4"/>
    <property type="match status" value="1"/>
</dbReference>
<dbReference type="Gene3D" id="3.10.290.10">
    <property type="entry name" value="RNA-binding S4 domain"/>
    <property type="match status" value="1"/>
</dbReference>
<protein>
    <submittedName>
        <fullName evidence="4">S4 domain-containing protein</fullName>
    </submittedName>
</protein>
<keyword evidence="1" id="KW-0694">RNA-binding</keyword>
<dbReference type="InterPro" id="IPR002942">
    <property type="entry name" value="S4_RNA-bd"/>
</dbReference>
<dbReference type="CDD" id="cd00165">
    <property type="entry name" value="S4"/>
    <property type="match status" value="1"/>
</dbReference>
<evidence type="ECO:0000313" key="5">
    <source>
        <dbReference type="Proteomes" id="UP001501410"/>
    </source>
</evidence>
<comment type="caution">
    <text evidence="4">The sequence shown here is derived from an EMBL/GenBank/DDBJ whole genome shotgun (WGS) entry which is preliminary data.</text>
</comment>
<sequence length="134" mass="15024">MAEKLRLDKYLWSIRIFKTRTLAAAAIDSGKVRTADGQAVKASRTVGIGDKYEIRTPARKWIIEVSGLLANRAAYDVAVQHYIDLTPEEDKVTEKPLSSSFFTGKRLSKTGRPTKKQRRDLNDLLGGEDTPQMD</sequence>
<evidence type="ECO:0000256" key="1">
    <source>
        <dbReference type="PROSITE-ProRule" id="PRU00182"/>
    </source>
</evidence>
<feature type="region of interest" description="Disordered" evidence="2">
    <location>
        <begin position="103"/>
        <end position="134"/>
    </location>
</feature>
<dbReference type="InterPro" id="IPR036986">
    <property type="entry name" value="S4_RNA-bd_sf"/>
</dbReference>
<proteinExistence type="predicted"/>
<feature type="domain" description="RNA-binding S4" evidence="3">
    <location>
        <begin position="6"/>
        <end position="50"/>
    </location>
</feature>
<dbReference type="Pfam" id="PF01479">
    <property type="entry name" value="S4"/>
    <property type="match status" value="1"/>
</dbReference>
<gene>
    <name evidence="4" type="ORF">GCM10023092_06970</name>
</gene>
<reference evidence="5" key="1">
    <citation type="journal article" date="2019" name="Int. J. Syst. Evol. Microbiol.">
        <title>The Global Catalogue of Microorganisms (GCM) 10K type strain sequencing project: providing services to taxonomists for standard genome sequencing and annotation.</title>
        <authorList>
            <consortium name="The Broad Institute Genomics Platform"/>
            <consortium name="The Broad Institute Genome Sequencing Center for Infectious Disease"/>
            <person name="Wu L."/>
            <person name="Ma J."/>
        </authorList>
    </citation>
    <scope>NUCLEOTIDE SEQUENCE [LARGE SCALE GENOMIC DNA]</scope>
    <source>
        <strain evidence="5">JCM 31921</strain>
    </source>
</reference>
<evidence type="ECO:0000313" key="4">
    <source>
        <dbReference type="EMBL" id="GAA4450677.1"/>
    </source>
</evidence>
<feature type="compositionally biased region" description="Basic residues" evidence="2">
    <location>
        <begin position="106"/>
        <end position="118"/>
    </location>
</feature>
<name>A0ABP8MJX9_9BACT</name>
<dbReference type="EMBL" id="BAABEZ010000004">
    <property type="protein sequence ID" value="GAA4450677.1"/>
    <property type="molecule type" value="Genomic_DNA"/>
</dbReference>
<dbReference type="Proteomes" id="UP001501410">
    <property type="component" value="Unassembled WGS sequence"/>
</dbReference>
<dbReference type="SUPFAM" id="SSF55174">
    <property type="entry name" value="Alpha-L RNA-binding motif"/>
    <property type="match status" value="1"/>
</dbReference>
<organism evidence="4 5">
    <name type="scientific">Rurimicrobium arvi</name>
    <dbReference type="NCBI Taxonomy" id="2049916"/>
    <lineage>
        <taxon>Bacteria</taxon>
        <taxon>Pseudomonadati</taxon>
        <taxon>Bacteroidota</taxon>
        <taxon>Chitinophagia</taxon>
        <taxon>Chitinophagales</taxon>
        <taxon>Chitinophagaceae</taxon>
        <taxon>Rurimicrobium</taxon>
    </lineage>
</organism>
<dbReference type="RefSeq" id="WP_344822731.1">
    <property type="nucleotide sequence ID" value="NZ_BAABEZ010000004.1"/>
</dbReference>
<keyword evidence="5" id="KW-1185">Reference proteome</keyword>
<evidence type="ECO:0000259" key="3">
    <source>
        <dbReference type="Pfam" id="PF01479"/>
    </source>
</evidence>
<accession>A0ABP8MJX9</accession>
<evidence type="ECO:0000256" key="2">
    <source>
        <dbReference type="SAM" id="MobiDB-lite"/>
    </source>
</evidence>